<sequence length="355" mass="40349">MNHVGSGNWIGSGGLLDKGIRDIAFMANDSTMAALVHRTSKIGFNRRDIKIEFGLSPRMTFSLHVPSYSSFSEEIGWSKDIEVDSLTTNLDSLLAFYYPENKSSTGLGDATLAMNILLFGFPSWSGKEPFSVYAGLGIRLPSGKRLGPYRANAKDKSGIPNQFNELPIGNGLARYSLSLFGEFFKYFNERLVNITWRVERAKYSREMVNTPVSFLWGAETDPDSIIAMTGKNYLRQLGDELLLSAMGKLELWPDRVSITGGINSIRTQKDFVYSNDPNWDSWMVSRERNWEIVHDTRKTQIRQYLLFTLHNVHPTKSIGPVQFDIEFGASFPYFTRHTYSFSSAWVGIRAYFQEW</sequence>
<dbReference type="EMBL" id="UINC01018748">
    <property type="protein sequence ID" value="SVA79012.1"/>
    <property type="molecule type" value="Genomic_DNA"/>
</dbReference>
<accession>A0A381YQU6</accession>
<name>A0A381YQU6_9ZZZZ</name>
<evidence type="ECO:0000313" key="1">
    <source>
        <dbReference type="EMBL" id="SVA79012.1"/>
    </source>
</evidence>
<reference evidence="1" key="1">
    <citation type="submission" date="2018-05" db="EMBL/GenBank/DDBJ databases">
        <authorList>
            <person name="Lanie J.A."/>
            <person name="Ng W.-L."/>
            <person name="Kazmierczak K.M."/>
            <person name="Andrzejewski T.M."/>
            <person name="Davidsen T.M."/>
            <person name="Wayne K.J."/>
            <person name="Tettelin H."/>
            <person name="Glass J.I."/>
            <person name="Rusch D."/>
            <person name="Podicherti R."/>
            <person name="Tsui H.-C.T."/>
            <person name="Winkler M.E."/>
        </authorList>
    </citation>
    <scope>NUCLEOTIDE SEQUENCE</scope>
</reference>
<proteinExistence type="predicted"/>
<organism evidence="1">
    <name type="scientific">marine metagenome</name>
    <dbReference type="NCBI Taxonomy" id="408172"/>
    <lineage>
        <taxon>unclassified sequences</taxon>
        <taxon>metagenomes</taxon>
        <taxon>ecological metagenomes</taxon>
    </lineage>
</organism>
<protein>
    <submittedName>
        <fullName evidence="1">Uncharacterized protein</fullName>
    </submittedName>
</protein>
<gene>
    <name evidence="1" type="ORF">METZ01_LOCUS131866</name>
</gene>
<dbReference type="AlphaFoldDB" id="A0A381YQU6"/>